<comment type="caution">
    <text evidence="1">The sequence shown here is derived from an EMBL/GenBank/DDBJ whole genome shotgun (WGS) entry which is preliminary data.</text>
</comment>
<dbReference type="InterPro" id="IPR012675">
    <property type="entry name" value="Beta-grasp_dom_sf"/>
</dbReference>
<dbReference type="InterPro" id="IPR010035">
    <property type="entry name" value="Thi_S"/>
</dbReference>
<gene>
    <name evidence="1" type="primary">thiS</name>
    <name evidence="1" type="ORF">V5S96_08365</name>
</gene>
<evidence type="ECO:0000313" key="2">
    <source>
        <dbReference type="Proteomes" id="UP001359781"/>
    </source>
</evidence>
<reference evidence="1 2" key="1">
    <citation type="submission" date="2024-02" db="EMBL/GenBank/DDBJ databases">
        <title>Whole genome sequencing and characterization of Corynebacterium isolated from the ocular surface of dry eye disease sufferers.</title>
        <authorList>
            <person name="Naqvi M."/>
        </authorList>
    </citation>
    <scope>NUCLEOTIDE SEQUENCE [LARGE SCALE GENOMIC DNA]</scope>
    <source>
        <strain evidence="1 2">PCRF</strain>
    </source>
</reference>
<accession>A0ABU8NZD5</accession>
<keyword evidence="2" id="KW-1185">Reference proteome</keyword>
<dbReference type="Pfam" id="PF02597">
    <property type="entry name" value="ThiS"/>
    <property type="match status" value="1"/>
</dbReference>
<dbReference type="RefSeq" id="WP_337890716.1">
    <property type="nucleotide sequence ID" value="NZ_JBAHVI010000008.1"/>
</dbReference>
<dbReference type="CDD" id="cd00565">
    <property type="entry name" value="Ubl_ThiS"/>
    <property type="match status" value="1"/>
</dbReference>
<evidence type="ECO:0000313" key="1">
    <source>
        <dbReference type="EMBL" id="MEJ4100365.1"/>
    </source>
</evidence>
<protein>
    <submittedName>
        <fullName evidence="1">Sulfur carrier protein ThiS</fullName>
    </submittedName>
</protein>
<name>A0ABU8NZD5_9CORY</name>
<proteinExistence type="predicted"/>
<organism evidence="1 2">
    <name type="scientific">Corynebacterium mastitidis</name>
    <dbReference type="NCBI Taxonomy" id="161890"/>
    <lineage>
        <taxon>Bacteria</taxon>
        <taxon>Bacillati</taxon>
        <taxon>Actinomycetota</taxon>
        <taxon>Actinomycetes</taxon>
        <taxon>Mycobacteriales</taxon>
        <taxon>Corynebacteriaceae</taxon>
        <taxon>Corynebacterium</taxon>
    </lineage>
</organism>
<dbReference type="SUPFAM" id="SSF54285">
    <property type="entry name" value="MoaD/ThiS"/>
    <property type="match status" value="1"/>
</dbReference>
<dbReference type="EMBL" id="JBAHVJ010000008">
    <property type="protein sequence ID" value="MEJ4100365.1"/>
    <property type="molecule type" value="Genomic_DNA"/>
</dbReference>
<dbReference type="InterPro" id="IPR016155">
    <property type="entry name" value="Mopterin_synth/thiamin_S_b"/>
</dbReference>
<dbReference type="NCBIfam" id="TIGR01683">
    <property type="entry name" value="thiS"/>
    <property type="match status" value="1"/>
</dbReference>
<sequence>MIAYTVNNEPRTGPAPSVAQLIDAEVGAREGVAVAINARVVPASRWDRRIAEGDTVDILTAVQGG</sequence>
<dbReference type="InterPro" id="IPR003749">
    <property type="entry name" value="ThiS/MoaD-like"/>
</dbReference>
<dbReference type="Proteomes" id="UP001359781">
    <property type="component" value="Unassembled WGS sequence"/>
</dbReference>
<dbReference type="Gene3D" id="3.10.20.30">
    <property type="match status" value="1"/>
</dbReference>